<dbReference type="Gene3D" id="1.50.10.10">
    <property type="match status" value="1"/>
</dbReference>
<gene>
    <name evidence="3" type="ORF">CYJ25_08500</name>
</gene>
<evidence type="ECO:0000313" key="3">
    <source>
        <dbReference type="EMBL" id="PKY65648.1"/>
    </source>
</evidence>
<dbReference type="GO" id="GO:0016853">
    <property type="term" value="F:isomerase activity"/>
    <property type="evidence" value="ECO:0007669"/>
    <property type="project" value="UniProtKB-KW"/>
</dbReference>
<evidence type="ECO:0000256" key="1">
    <source>
        <dbReference type="ARBA" id="ARBA00008558"/>
    </source>
</evidence>
<dbReference type="EMBL" id="PKKJ01000019">
    <property type="protein sequence ID" value="PKY65648.1"/>
    <property type="molecule type" value="Genomic_DNA"/>
</dbReference>
<name>A0A2I1I3E2_9ACTO</name>
<accession>A0A2I1I3E2</accession>
<dbReference type="InterPro" id="IPR012341">
    <property type="entry name" value="6hp_glycosidase-like_sf"/>
</dbReference>
<comment type="caution">
    <text evidence="3">The sequence shown here is derived from an EMBL/GenBank/DDBJ whole genome shotgun (WGS) entry which is preliminary data.</text>
</comment>
<comment type="similarity">
    <text evidence="1">Belongs to the N-acylglucosamine 2-epimerase family.</text>
</comment>
<dbReference type="InterPro" id="IPR010819">
    <property type="entry name" value="AGE/CE"/>
</dbReference>
<evidence type="ECO:0000313" key="4">
    <source>
        <dbReference type="Proteomes" id="UP000234545"/>
    </source>
</evidence>
<dbReference type="AlphaFoldDB" id="A0A2I1I3E2"/>
<dbReference type="RefSeq" id="WP_101628726.1">
    <property type="nucleotide sequence ID" value="NZ_PKKJ01000019.1"/>
</dbReference>
<dbReference type="GO" id="GO:0005975">
    <property type="term" value="P:carbohydrate metabolic process"/>
    <property type="evidence" value="ECO:0007669"/>
    <property type="project" value="InterPro"/>
</dbReference>
<evidence type="ECO:0000256" key="2">
    <source>
        <dbReference type="ARBA" id="ARBA00023235"/>
    </source>
</evidence>
<dbReference type="InterPro" id="IPR008928">
    <property type="entry name" value="6-hairpin_glycosidase_sf"/>
</dbReference>
<keyword evidence="2" id="KW-0413">Isomerase</keyword>
<organism evidence="3 4">
    <name type="scientific">Schaalia turicensis</name>
    <dbReference type="NCBI Taxonomy" id="131111"/>
    <lineage>
        <taxon>Bacteria</taxon>
        <taxon>Bacillati</taxon>
        <taxon>Actinomycetota</taxon>
        <taxon>Actinomycetes</taxon>
        <taxon>Actinomycetales</taxon>
        <taxon>Actinomycetaceae</taxon>
        <taxon>Schaalia</taxon>
    </lineage>
</organism>
<protein>
    <submittedName>
        <fullName evidence="3">N-acylglucosamine 2-epimerase</fullName>
    </submittedName>
</protein>
<proteinExistence type="inferred from homology"/>
<reference evidence="3 4" key="1">
    <citation type="submission" date="2017-12" db="EMBL/GenBank/DDBJ databases">
        <title>Phylogenetic diversity of female urinary microbiome.</title>
        <authorList>
            <person name="Thomas-White K."/>
            <person name="Wolfe A.J."/>
        </authorList>
    </citation>
    <scope>NUCLEOTIDE SEQUENCE [LARGE SCALE GENOMIC DNA]</scope>
    <source>
        <strain evidence="3 4">UMB0250</strain>
    </source>
</reference>
<dbReference type="SUPFAM" id="SSF48208">
    <property type="entry name" value="Six-hairpin glycosidases"/>
    <property type="match status" value="1"/>
</dbReference>
<dbReference type="Pfam" id="PF07221">
    <property type="entry name" value="GlcNAc_2-epim"/>
    <property type="match status" value="1"/>
</dbReference>
<dbReference type="OrthoDB" id="9806359at2"/>
<dbReference type="PANTHER" id="PTHR15108">
    <property type="entry name" value="N-ACYLGLUCOSAMINE-2-EPIMERASE"/>
    <property type="match status" value="1"/>
</dbReference>
<sequence>MGWFDSIEHNRWLSAQMQALIAEAEGAIVPTGFAHLTDQGEPDPTRSIDLAVTARMAYVFSLGVLMGLPGTRRYADHAIKCMNRYFVDPVNGGMWTSIKPEPDADGHGVPWDDAVRDKSQYHNAYVILGVAAATVANRPAAHELLTTLLHDQERHWIEPNGLVVDQFDEAFTQALPVRAMGTLLHTAEAYLAAAEATTDPVWLERAEAMAAFTYRTASANNWRLPEYYDNSWRALTGEPQGQTDGRRVYHGYVTGHALQWSRLALQIRAGLRSMDRTVPDYLMEMGLELFERARVDGWRRCDGEPGFATCVDGMGEPVPGEDEHQQWVVCEGITAAASLRRAYLDDGVTPGEVEHFEHCYRSFLDFANDYLISQPGRWVRRLDAHNQSVVAAKSSRWDVYHAVQAMLAVRVPLWPPYASSLSRGLLDHPEEAPSDKKSWNLFHFRH</sequence>
<dbReference type="Proteomes" id="UP000234545">
    <property type="component" value="Unassembled WGS sequence"/>
</dbReference>